<protein>
    <submittedName>
        <fullName evidence="1">DUF2125 domain-containing protein</fullName>
    </submittedName>
</protein>
<comment type="caution">
    <text evidence="1">The sequence shown here is derived from an EMBL/GenBank/DDBJ whole genome shotgun (WGS) entry which is preliminary data.</text>
</comment>
<organism evidence="1 2">
    <name type="scientific">Sulfitobacter geojensis</name>
    <dbReference type="NCBI Taxonomy" id="1342299"/>
    <lineage>
        <taxon>Bacteria</taxon>
        <taxon>Pseudomonadati</taxon>
        <taxon>Pseudomonadota</taxon>
        <taxon>Alphaproteobacteria</taxon>
        <taxon>Rhodobacterales</taxon>
        <taxon>Roseobacteraceae</taxon>
        <taxon>Sulfitobacter</taxon>
    </lineage>
</organism>
<name>A0AAE2VZR0_9RHOB</name>
<keyword evidence="2" id="KW-1185">Reference proteome</keyword>
<dbReference type="Proteomes" id="UP000732193">
    <property type="component" value="Unassembled WGS sequence"/>
</dbReference>
<reference evidence="1 2" key="1">
    <citation type="submission" date="2021-01" db="EMBL/GenBank/DDBJ databases">
        <title>Diatom-associated Roseobacters Show Island Model of Population Structure.</title>
        <authorList>
            <person name="Qu L."/>
            <person name="Feng X."/>
            <person name="Chen Y."/>
            <person name="Li L."/>
            <person name="Wang X."/>
            <person name="Hu Z."/>
            <person name="Wang H."/>
            <person name="Luo H."/>
        </authorList>
    </citation>
    <scope>NUCLEOTIDE SEQUENCE [LARGE SCALE GENOMIC DNA]</scope>
    <source>
        <strain evidence="1 2">TR60-84</strain>
    </source>
</reference>
<dbReference type="Pfam" id="PF09898">
    <property type="entry name" value="DUF2125"/>
    <property type="match status" value="1"/>
</dbReference>
<sequence>MRKLVWTIAVLGVLWGGWWMLATTALQSGLNTWLAERRAAGWQADVRAIELSGFPFKFNVALDSLALSDPKTGLRLAADGLDVAAPAYWPADVTVRLPQTPVHIATPPVSLTVTAPDAQAAVRLRPGLALELDRISATGGALQIDLPQGKLLNAQGFNATMTQLETPETYQFALDAYQLVPAGIVRSALSLPLDWPLALDDLSAQGTVAFDAPLDRFTLENRRPQPREIAVEHATLNWGPLTLNLQGALRIDASGIPDGQLDLLVENWRDAFDLAQKSGMIAPNMIVQAEIMLNALSNLGNDPSQLDLKLQFTQGRAFLGPIPIGPAPRLFLP</sequence>
<proteinExistence type="predicted"/>
<dbReference type="EMBL" id="JAFBRM010000003">
    <property type="protein sequence ID" value="MBM1714590.1"/>
    <property type="molecule type" value="Genomic_DNA"/>
</dbReference>
<evidence type="ECO:0000313" key="1">
    <source>
        <dbReference type="EMBL" id="MBM1714590.1"/>
    </source>
</evidence>
<dbReference type="RefSeq" id="WP_203242646.1">
    <property type="nucleotide sequence ID" value="NZ_JAFBRH010000003.1"/>
</dbReference>
<dbReference type="InterPro" id="IPR018666">
    <property type="entry name" value="DUF2125"/>
</dbReference>
<gene>
    <name evidence="1" type="ORF">JQV55_13545</name>
</gene>
<dbReference type="AlphaFoldDB" id="A0AAE2VZR0"/>
<evidence type="ECO:0000313" key="2">
    <source>
        <dbReference type="Proteomes" id="UP000732193"/>
    </source>
</evidence>
<accession>A0AAE2VZR0</accession>